<keyword evidence="2" id="KW-0274">FAD</keyword>
<dbReference type="InterPro" id="IPR002938">
    <property type="entry name" value="FAD-bd"/>
</dbReference>
<proteinExistence type="predicted"/>
<dbReference type="GO" id="GO:0071949">
    <property type="term" value="F:FAD binding"/>
    <property type="evidence" value="ECO:0007669"/>
    <property type="project" value="InterPro"/>
</dbReference>
<name>A0A6A6RAS6_9PEZI</name>
<dbReference type="PRINTS" id="PR00420">
    <property type="entry name" value="RNGMNOXGNASE"/>
</dbReference>
<dbReference type="Pfam" id="PF01494">
    <property type="entry name" value="FAD_binding_3"/>
    <property type="match status" value="2"/>
</dbReference>
<evidence type="ECO:0000259" key="5">
    <source>
        <dbReference type="Pfam" id="PF01494"/>
    </source>
</evidence>
<dbReference type="InterPro" id="IPR036188">
    <property type="entry name" value="FAD/NAD-bd_sf"/>
</dbReference>
<feature type="domain" description="FAD-binding" evidence="5">
    <location>
        <begin position="313"/>
        <end position="374"/>
    </location>
</feature>
<gene>
    <name evidence="6" type="ORF">BU16DRAFT_522502</name>
</gene>
<dbReference type="AlphaFoldDB" id="A0A6A6RAS6"/>
<keyword evidence="7" id="KW-1185">Reference proteome</keyword>
<keyword evidence="3" id="KW-0560">Oxidoreductase</keyword>
<dbReference type="PANTHER" id="PTHR46972">
    <property type="entry name" value="MONOOXYGENASE ASQM-RELATED"/>
    <property type="match status" value="1"/>
</dbReference>
<dbReference type="Proteomes" id="UP000799750">
    <property type="component" value="Unassembled WGS sequence"/>
</dbReference>
<evidence type="ECO:0000256" key="3">
    <source>
        <dbReference type="ARBA" id="ARBA00023002"/>
    </source>
</evidence>
<protein>
    <submittedName>
        <fullName evidence="6">FAD/NAD(P)-binding domain-containing protein</fullName>
    </submittedName>
</protein>
<dbReference type="EMBL" id="MU004182">
    <property type="protein sequence ID" value="KAF2501544.1"/>
    <property type="molecule type" value="Genomic_DNA"/>
</dbReference>
<dbReference type="GO" id="GO:0004497">
    <property type="term" value="F:monooxygenase activity"/>
    <property type="evidence" value="ECO:0007669"/>
    <property type="project" value="UniProtKB-KW"/>
</dbReference>
<evidence type="ECO:0000256" key="4">
    <source>
        <dbReference type="ARBA" id="ARBA00023033"/>
    </source>
</evidence>
<evidence type="ECO:0000313" key="7">
    <source>
        <dbReference type="Proteomes" id="UP000799750"/>
    </source>
</evidence>
<evidence type="ECO:0000256" key="1">
    <source>
        <dbReference type="ARBA" id="ARBA00022630"/>
    </source>
</evidence>
<accession>A0A6A6RAS6</accession>
<dbReference type="PANTHER" id="PTHR46972:SF1">
    <property type="entry name" value="FAD DEPENDENT OXIDOREDUCTASE DOMAIN-CONTAINING PROTEIN"/>
    <property type="match status" value="1"/>
</dbReference>
<evidence type="ECO:0000256" key="2">
    <source>
        <dbReference type="ARBA" id="ARBA00022827"/>
    </source>
</evidence>
<sequence length="406" mass="43060">MASPTSKPTVAILGAGPAGLTLASLLRVQSIPYTIFDLSSAISTAGGTLDLHPAAGQAALRAANLWTPFTKHARPESDVMKIVSPAGVVLWDENKGAADEQPAAETEDDLFGGRPEIDRSALLSILLEGAGGADAVTWNKKLLEVIPAANGTHTLRFADGTVSESFDLVVGADGAWSKVRNILSATKPHYSGISSLELWSLDVANRNPWLAAYAGAGNCFTFDADCAIQAQRNGDGSVRTYASLRVPETFFADYGVDFTAPDAAKHVPAYVEKYFGNVGDDLKKMLLSSTDKVIPRTLYHLPPGFSWEGKPGVTLLGDAAHVMTPFAGVGVNAAMLDALELSKAIVAAAQEPEKGGLVEAIQGYEKELFPRGEKYARKTLKNLDGHFRKGGSEDIAAMMRMVHAPH</sequence>
<dbReference type="Gene3D" id="3.50.50.60">
    <property type="entry name" value="FAD/NAD(P)-binding domain"/>
    <property type="match status" value="1"/>
</dbReference>
<organism evidence="6 7">
    <name type="scientific">Lophium mytilinum</name>
    <dbReference type="NCBI Taxonomy" id="390894"/>
    <lineage>
        <taxon>Eukaryota</taxon>
        <taxon>Fungi</taxon>
        <taxon>Dikarya</taxon>
        <taxon>Ascomycota</taxon>
        <taxon>Pezizomycotina</taxon>
        <taxon>Dothideomycetes</taxon>
        <taxon>Pleosporomycetidae</taxon>
        <taxon>Mytilinidiales</taxon>
        <taxon>Mytilinidiaceae</taxon>
        <taxon>Lophium</taxon>
    </lineage>
</organism>
<dbReference type="OrthoDB" id="655030at2759"/>
<keyword evidence="1" id="KW-0285">Flavoprotein</keyword>
<feature type="domain" description="FAD-binding" evidence="5">
    <location>
        <begin position="9"/>
        <end position="215"/>
    </location>
</feature>
<evidence type="ECO:0000313" key="6">
    <source>
        <dbReference type="EMBL" id="KAF2501544.1"/>
    </source>
</evidence>
<dbReference type="SUPFAM" id="SSF51905">
    <property type="entry name" value="FAD/NAD(P)-binding domain"/>
    <property type="match status" value="1"/>
</dbReference>
<reference evidence="6" key="1">
    <citation type="journal article" date="2020" name="Stud. Mycol.">
        <title>101 Dothideomycetes genomes: a test case for predicting lifestyles and emergence of pathogens.</title>
        <authorList>
            <person name="Haridas S."/>
            <person name="Albert R."/>
            <person name="Binder M."/>
            <person name="Bloem J."/>
            <person name="Labutti K."/>
            <person name="Salamov A."/>
            <person name="Andreopoulos B."/>
            <person name="Baker S."/>
            <person name="Barry K."/>
            <person name="Bills G."/>
            <person name="Bluhm B."/>
            <person name="Cannon C."/>
            <person name="Castanera R."/>
            <person name="Culley D."/>
            <person name="Daum C."/>
            <person name="Ezra D."/>
            <person name="Gonzalez J."/>
            <person name="Henrissat B."/>
            <person name="Kuo A."/>
            <person name="Liang C."/>
            <person name="Lipzen A."/>
            <person name="Lutzoni F."/>
            <person name="Magnuson J."/>
            <person name="Mondo S."/>
            <person name="Nolan M."/>
            <person name="Ohm R."/>
            <person name="Pangilinan J."/>
            <person name="Park H.-J."/>
            <person name="Ramirez L."/>
            <person name="Alfaro M."/>
            <person name="Sun H."/>
            <person name="Tritt A."/>
            <person name="Yoshinaga Y."/>
            <person name="Zwiers L.-H."/>
            <person name="Turgeon B."/>
            <person name="Goodwin S."/>
            <person name="Spatafora J."/>
            <person name="Crous P."/>
            <person name="Grigoriev I."/>
        </authorList>
    </citation>
    <scope>NUCLEOTIDE SEQUENCE</scope>
    <source>
        <strain evidence="6">CBS 269.34</strain>
    </source>
</reference>
<keyword evidence="4" id="KW-0503">Monooxygenase</keyword>